<dbReference type="GO" id="GO:0005840">
    <property type="term" value="C:ribosome"/>
    <property type="evidence" value="ECO:0007669"/>
    <property type="project" value="UniProtKB-KW"/>
</dbReference>
<evidence type="ECO:0000313" key="2">
    <source>
        <dbReference type="EMBL" id="SPM43489.1"/>
    </source>
</evidence>
<organism evidence="2 3">
    <name type="scientific">Mycobacterium numidiamassiliense</name>
    <dbReference type="NCBI Taxonomy" id="1841861"/>
    <lineage>
        <taxon>Bacteria</taxon>
        <taxon>Bacillati</taxon>
        <taxon>Actinomycetota</taxon>
        <taxon>Actinomycetes</taxon>
        <taxon>Mycobacteriales</taxon>
        <taxon>Mycobacteriaceae</taxon>
        <taxon>Mycobacterium</taxon>
    </lineage>
</organism>
<name>A0A2U3PID3_9MYCO</name>
<reference evidence="2 3" key="1">
    <citation type="submission" date="2017-01" db="EMBL/GenBank/DDBJ databases">
        <authorList>
            <consortium name="Urmite Genomes"/>
        </authorList>
    </citation>
    <scope>NUCLEOTIDE SEQUENCE [LARGE SCALE GENOMIC DNA]</scope>
    <source>
        <strain evidence="2 3">AB215</strain>
    </source>
</reference>
<evidence type="ECO:0000259" key="1">
    <source>
        <dbReference type="PROSITE" id="PS51186"/>
    </source>
</evidence>
<feature type="domain" description="N-acetyltransferase" evidence="1">
    <location>
        <begin position="6"/>
        <end position="170"/>
    </location>
</feature>
<dbReference type="SUPFAM" id="SSF55729">
    <property type="entry name" value="Acyl-CoA N-acyltransferases (Nat)"/>
    <property type="match status" value="1"/>
</dbReference>
<dbReference type="Proteomes" id="UP000240424">
    <property type="component" value="Unassembled WGS sequence"/>
</dbReference>
<protein>
    <submittedName>
        <fullName evidence="2">Ribosomal protein S18 acetylase RimI and related acetyltransferases</fullName>
    </submittedName>
</protein>
<dbReference type="AlphaFoldDB" id="A0A2U3PID3"/>
<dbReference type="STRING" id="1841861.GCA_900157365_04034"/>
<keyword evidence="2" id="KW-0689">Ribosomal protein</keyword>
<evidence type="ECO:0000313" key="3">
    <source>
        <dbReference type="Proteomes" id="UP000240424"/>
    </source>
</evidence>
<gene>
    <name evidence="2" type="ORF">MNAB215_5715</name>
</gene>
<feature type="non-terminal residue" evidence="2">
    <location>
        <position position="1"/>
    </location>
</feature>
<proteinExistence type="predicted"/>
<dbReference type="Gene3D" id="3.40.630.30">
    <property type="match status" value="1"/>
</dbReference>
<accession>A0A2U3PID3</accession>
<dbReference type="Pfam" id="PF00583">
    <property type="entry name" value="Acetyltransf_1"/>
    <property type="match status" value="1"/>
</dbReference>
<dbReference type="GO" id="GO:0016747">
    <property type="term" value="F:acyltransferase activity, transferring groups other than amino-acyl groups"/>
    <property type="evidence" value="ECO:0007669"/>
    <property type="project" value="InterPro"/>
</dbReference>
<keyword evidence="2" id="KW-0808">Transferase</keyword>
<dbReference type="EMBL" id="FUEZ01000004">
    <property type="protein sequence ID" value="SPM43489.1"/>
    <property type="molecule type" value="Genomic_DNA"/>
</dbReference>
<dbReference type="PROSITE" id="PS51186">
    <property type="entry name" value="GNAT"/>
    <property type="match status" value="1"/>
</dbReference>
<keyword evidence="3" id="KW-1185">Reference proteome</keyword>
<sequence>VKSTDVKIRRAGPTEFAKVADMHYPVWRRSWAGMIEDYLLDVIGTPKLWAEVKYPEAVNRPGWGMWIAEARNKILGMSIYGPDFSTANTTRLEALYTADEAKSLRIGVRLLNKAVRSNPSSDVILWCAEKNEKARQFYEKHDFQLDGRTHIWKPLPGISVPHVGYRHKAAGQA</sequence>
<dbReference type="InterPro" id="IPR000182">
    <property type="entry name" value="GNAT_dom"/>
</dbReference>
<dbReference type="CDD" id="cd04301">
    <property type="entry name" value="NAT_SF"/>
    <property type="match status" value="1"/>
</dbReference>
<keyword evidence="2" id="KW-0687">Ribonucleoprotein</keyword>
<dbReference type="InterPro" id="IPR016181">
    <property type="entry name" value="Acyl_CoA_acyltransferase"/>
</dbReference>